<name>L1JF98_GUITC</name>
<dbReference type="PANTHER" id="PTHR47992">
    <property type="entry name" value="PROTEIN PHOSPHATASE"/>
    <property type="match status" value="1"/>
</dbReference>
<dbReference type="InterPro" id="IPR036457">
    <property type="entry name" value="PPM-type-like_dom_sf"/>
</dbReference>
<accession>L1JF98</accession>
<dbReference type="CDD" id="cd00143">
    <property type="entry name" value="PP2Cc"/>
    <property type="match status" value="1"/>
</dbReference>
<comment type="similarity">
    <text evidence="4">Belongs to the PP2C family.</text>
</comment>
<dbReference type="KEGG" id="gtt:GUITHDRAFT_152194"/>
<reference evidence="8" key="3">
    <citation type="submission" date="2016-03" db="UniProtKB">
        <authorList>
            <consortium name="EnsemblProtists"/>
        </authorList>
    </citation>
    <scope>IDENTIFICATION</scope>
</reference>
<dbReference type="GO" id="GO:0046872">
    <property type="term" value="F:metal ion binding"/>
    <property type="evidence" value="ECO:0007669"/>
    <property type="project" value="UniProtKB-KW"/>
</dbReference>
<protein>
    <recommendedName>
        <fullName evidence="6">PPM-type phosphatase domain-containing protein</fullName>
    </recommendedName>
</protein>
<feature type="domain" description="PPM-type phosphatase" evidence="6">
    <location>
        <begin position="132"/>
        <end position="406"/>
    </location>
</feature>
<reference evidence="7 9" key="1">
    <citation type="journal article" date="2012" name="Nature">
        <title>Algal genomes reveal evolutionary mosaicism and the fate of nucleomorphs.</title>
        <authorList>
            <consortium name="DOE Joint Genome Institute"/>
            <person name="Curtis B.A."/>
            <person name="Tanifuji G."/>
            <person name="Burki F."/>
            <person name="Gruber A."/>
            <person name="Irimia M."/>
            <person name="Maruyama S."/>
            <person name="Arias M.C."/>
            <person name="Ball S.G."/>
            <person name="Gile G.H."/>
            <person name="Hirakawa Y."/>
            <person name="Hopkins J.F."/>
            <person name="Kuo A."/>
            <person name="Rensing S.A."/>
            <person name="Schmutz J."/>
            <person name="Symeonidi A."/>
            <person name="Elias M."/>
            <person name="Eveleigh R.J."/>
            <person name="Herman E.K."/>
            <person name="Klute M.J."/>
            <person name="Nakayama T."/>
            <person name="Obornik M."/>
            <person name="Reyes-Prieto A."/>
            <person name="Armbrust E.V."/>
            <person name="Aves S.J."/>
            <person name="Beiko R.G."/>
            <person name="Coutinho P."/>
            <person name="Dacks J.B."/>
            <person name="Durnford D.G."/>
            <person name="Fast N.M."/>
            <person name="Green B.R."/>
            <person name="Grisdale C.J."/>
            <person name="Hempel F."/>
            <person name="Henrissat B."/>
            <person name="Hoppner M.P."/>
            <person name="Ishida K."/>
            <person name="Kim E."/>
            <person name="Koreny L."/>
            <person name="Kroth P.G."/>
            <person name="Liu Y."/>
            <person name="Malik S.B."/>
            <person name="Maier U.G."/>
            <person name="McRose D."/>
            <person name="Mock T."/>
            <person name="Neilson J.A."/>
            <person name="Onodera N.T."/>
            <person name="Poole A.M."/>
            <person name="Pritham E.J."/>
            <person name="Richards T.A."/>
            <person name="Rocap G."/>
            <person name="Roy S.W."/>
            <person name="Sarai C."/>
            <person name="Schaack S."/>
            <person name="Shirato S."/>
            <person name="Slamovits C.H."/>
            <person name="Spencer D.F."/>
            <person name="Suzuki S."/>
            <person name="Worden A.Z."/>
            <person name="Zauner S."/>
            <person name="Barry K."/>
            <person name="Bell C."/>
            <person name="Bharti A.K."/>
            <person name="Crow J.A."/>
            <person name="Grimwood J."/>
            <person name="Kramer R."/>
            <person name="Lindquist E."/>
            <person name="Lucas S."/>
            <person name="Salamov A."/>
            <person name="McFadden G.I."/>
            <person name="Lane C.E."/>
            <person name="Keeling P.J."/>
            <person name="Gray M.W."/>
            <person name="Grigoriev I.V."/>
            <person name="Archibald J.M."/>
        </authorList>
    </citation>
    <scope>NUCLEOTIDE SEQUENCE</scope>
    <source>
        <strain evidence="7 9">CCMP2712</strain>
    </source>
</reference>
<dbReference type="AlphaFoldDB" id="L1JF98"/>
<dbReference type="HOGENOM" id="CLU_678723_0_0_1"/>
<dbReference type="GeneID" id="17303892"/>
<dbReference type="SUPFAM" id="SSF81606">
    <property type="entry name" value="PP2C-like"/>
    <property type="match status" value="1"/>
</dbReference>
<dbReference type="OrthoDB" id="3868at2759"/>
<keyword evidence="5" id="KW-0732">Signal</keyword>
<evidence type="ECO:0000256" key="4">
    <source>
        <dbReference type="RuleBase" id="RU003465"/>
    </source>
</evidence>
<evidence type="ECO:0000313" key="7">
    <source>
        <dbReference type="EMBL" id="EKX47218.1"/>
    </source>
</evidence>
<dbReference type="InterPro" id="IPR000222">
    <property type="entry name" value="PP2C_BS"/>
</dbReference>
<dbReference type="RefSeq" id="XP_005834198.1">
    <property type="nucleotide sequence ID" value="XM_005834141.1"/>
</dbReference>
<dbReference type="STRING" id="905079.L1JF98"/>
<evidence type="ECO:0000256" key="2">
    <source>
        <dbReference type="ARBA" id="ARBA00022801"/>
    </source>
</evidence>
<dbReference type="eggNOG" id="KOG0698">
    <property type="taxonomic scope" value="Eukaryota"/>
</dbReference>
<dbReference type="PROSITE" id="PS51746">
    <property type="entry name" value="PPM_2"/>
    <property type="match status" value="1"/>
</dbReference>
<feature type="chain" id="PRO_5008771368" description="PPM-type phosphatase domain-containing protein" evidence="5">
    <location>
        <begin position="17"/>
        <end position="406"/>
    </location>
</feature>
<evidence type="ECO:0000256" key="3">
    <source>
        <dbReference type="ARBA" id="ARBA00022912"/>
    </source>
</evidence>
<evidence type="ECO:0000256" key="1">
    <source>
        <dbReference type="ARBA" id="ARBA00022723"/>
    </source>
</evidence>
<dbReference type="SMART" id="SM00332">
    <property type="entry name" value="PP2Cc"/>
    <property type="match status" value="1"/>
</dbReference>
<evidence type="ECO:0000313" key="8">
    <source>
        <dbReference type="EnsemblProtists" id="EKX47218"/>
    </source>
</evidence>
<evidence type="ECO:0000259" key="6">
    <source>
        <dbReference type="PROSITE" id="PS51746"/>
    </source>
</evidence>
<keyword evidence="3 4" id="KW-0904">Protein phosphatase</keyword>
<feature type="signal peptide" evidence="5">
    <location>
        <begin position="1"/>
        <end position="16"/>
    </location>
</feature>
<dbReference type="PaxDb" id="55529-EKX47218"/>
<dbReference type="InterPro" id="IPR001932">
    <property type="entry name" value="PPM-type_phosphatase-like_dom"/>
</dbReference>
<evidence type="ECO:0000256" key="5">
    <source>
        <dbReference type="SAM" id="SignalP"/>
    </source>
</evidence>
<evidence type="ECO:0000313" key="9">
    <source>
        <dbReference type="Proteomes" id="UP000011087"/>
    </source>
</evidence>
<dbReference type="GO" id="GO:0004722">
    <property type="term" value="F:protein serine/threonine phosphatase activity"/>
    <property type="evidence" value="ECO:0007669"/>
    <property type="project" value="InterPro"/>
</dbReference>
<dbReference type="InterPro" id="IPR015655">
    <property type="entry name" value="PP2C"/>
</dbReference>
<dbReference type="OMA" id="QEPSTWT"/>
<dbReference type="EnsemblProtists" id="EKX47218">
    <property type="protein sequence ID" value="EKX47218"/>
    <property type="gene ID" value="GUITHDRAFT_152194"/>
</dbReference>
<organism evidence="7">
    <name type="scientific">Guillardia theta (strain CCMP2712)</name>
    <name type="common">Cryptophyte</name>
    <dbReference type="NCBI Taxonomy" id="905079"/>
    <lineage>
        <taxon>Eukaryota</taxon>
        <taxon>Cryptophyceae</taxon>
        <taxon>Pyrenomonadales</taxon>
        <taxon>Geminigeraceae</taxon>
        <taxon>Guillardia</taxon>
    </lineage>
</organism>
<gene>
    <name evidence="7" type="ORF">GUITHDRAFT_152194</name>
</gene>
<sequence length="406" mass="43032">MLRVVVFAVGVASVSGFSSPIALRHAAPQAKLSCSPRRGRAQTPSVRMGLFDNFVKAFETSIPGNSADLNQYEGWIERDGMKAFSFDGKQAPRPISYGSYSLAGRTAASNTAMRESSKAQNNPFAGLPKWMQSPVASSKAPVSNKENQDGVLQIPDVGDGVSMFCVFDGHGEYGKLVTDWAIRTLPSYIAGAVAEGRPGQLLNRITDAYRAADALLTEELGYPVIEDSGTTCALALVKDDLLLVGGLGDSRVVLGVDTGDGSLGAQPVTLDQSPKVPAETARIEKAGGEVRGEGVGGRVYAKGQEFPGLAVARAFGDGDAKQYGVTVDPQFIGWKLRSGQDFVLILASDGVWNAVGNEIAVEICAKHRQTRDANKAANELVLKARQVWEGLAKGRIDDISAVVVFL</sequence>
<dbReference type="Proteomes" id="UP000011087">
    <property type="component" value="Unassembled WGS sequence"/>
</dbReference>
<dbReference type="EMBL" id="JH992991">
    <property type="protein sequence ID" value="EKX47218.1"/>
    <property type="molecule type" value="Genomic_DNA"/>
</dbReference>
<keyword evidence="2 4" id="KW-0378">Hydrolase</keyword>
<dbReference type="Gene3D" id="3.60.40.10">
    <property type="entry name" value="PPM-type phosphatase domain"/>
    <property type="match status" value="1"/>
</dbReference>
<dbReference type="Pfam" id="PF00481">
    <property type="entry name" value="PP2C"/>
    <property type="match status" value="1"/>
</dbReference>
<dbReference type="PROSITE" id="PS01032">
    <property type="entry name" value="PPM_1"/>
    <property type="match status" value="1"/>
</dbReference>
<proteinExistence type="inferred from homology"/>
<reference evidence="9" key="2">
    <citation type="submission" date="2012-11" db="EMBL/GenBank/DDBJ databases">
        <authorList>
            <person name="Kuo A."/>
            <person name="Curtis B.A."/>
            <person name="Tanifuji G."/>
            <person name="Burki F."/>
            <person name="Gruber A."/>
            <person name="Irimia M."/>
            <person name="Maruyama S."/>
            <person name="Arias M.C."/>
            <person name="Ball S.G."/>
            <person name="Gile G.H."/>
            <person name="Hirakawa Y."/>
            <person name="Hopkins J.F."/>
            <person name="Rensing S.A."/>
            <person name="Schmutz J."/>
            <person name="Symeonidi A."/>
            <person name="Elias M."/>
            <person name="Eveleigh R.J."/>
            <person name="Herman E.K."/>
            <person name="Klute M.J."/>
            <person name="Nakayama T."/>
            <person name="Obornik M."/>
            <person name="Reyes-Prieto A."/>
            <person name="Armbrust E.V."/>
            <person name="Aves S.J."/>
            <person name="Beiko R.G."/>
            <person name="Coutinho P."/>
            <person name="Dacks J.B."/>
            <person name="Durnford D.G."/>
            <person name="Fast N.M."/>
            <person name="Green B.R."/>
            <person name="Grisdale C."/>
            <person name="Hempe F."/>
            <person name="Henrissat B."/>
            <person name="Hoppner M.P."/>
            <person name="Ishida K.-I."/>
            <person name="Kim E."/>
            <person name="Koreny L."/>
            <person name="Kroth P.G."/>
            <person name="Liu Y."/>
            <person name="Malik S.-B."/>
            <person name="Maier U.G."/>
            <person name="McRose D."/>
            <person name="Mock T."/>
            <person name="Neilson J.A."/>
            <person name="Onodera N.T."/>
            <person name="Poole A.M."/>
            <person name="Pritham E.J."/>
            <person name="Richards T.A."/>
            <person name="Rocap G."/>
            <person name="Roy S.W."/>
            <person name="Sarai C."/>
            <person name="Schaack S."/>
            <person name="Shirato S."/>
            <person name="Slamovits C.H."/>
            <person name="Spencer D.F."/>
            <person name="Suzuki S."/>
            <person name="Worden A.Z."/>
            <person name="Zauner S."/>
            <person name="Barry K."/>
            <person name="Bell C."/>
            <person name="Bharti A.K."/>
            <person name="Crow J.A."/>
            <person name="Grimwood J."/>
            <person name="Kramer R."/>
            <person name="Lindquist E."/>
            <person name="Lucas S."/>
            <person name="Salamov A."/>
            <person name="McFadden G.I."/>
            <person name="Lane C.E."/>
            <person name="Keeling P.J."/>
            <person name="Gray M.W."/>
            <person name="Grigoriev I.V."/>
            <person name="Archibald J.M."/>
        </authorList>
    </citation>
    <scope>NUCLEOTIDE SEQUENCE</scope>
    <source>
        <strain evidence="9">CCMP2712</strain>
    </source>
</reference>
<keyword evidence="1" id="KW-0479">Metal-binding</keyword>
<keyword evidence="9" id="KW-1185">Reference proteome</keyword>